<feature type="transmembrane region" description="Helical" evidence="4">
    <location>
        <begin position="12"/>
        <end position="32"/>
    </location>
</feature>
<keyword evidence="6" id="KW-1185">Reference proteome</keyword>
<accession>A0A284S3Y4</accession>
<evidence type="ECO:0000256" key="1">
    <source>
        <dbReference type="ARBA" id="ARBA00004685"/>
    </source>
</evidence>
<evidence type="ECO:0008006" key="7">
    <source>
        <dbReference type="Google" id="ProtNLM"/>
    </source>
</evidence>
<dbReference type="GO" id="GO:0016491">
    <property type="term" value="F:oxidoreductase activity"/>
    <property type="evidence" value="ECO:0007669"/>
    <property type="project" value="UniProtKB-KW"/>
</dbReference>
<keyword evidence="4" id="KW-0812">Transmembrane</keyword>
<comment type="pathway">
    <text evidence="1">Mycotoxin biosynthesis.</text>
</comment>
<keyword evidence="2" id="KW-0560">Oxidoreductase</keyword>
<name>A0A284S3Y4_ARMOS</name>
<dbReference type="GO" id="GO:0043386">
    <property type="term" value="P:mycotoxin biosynthetic process"/>
    <property type="evidence" value="ECO:0007669"/>
    <property type="project" value="InterPro"/>
</dbReference>
<sequence length="209" mass="24219">MIMQPQSWRCMTIFAASVIILLFSTATVLYNVSTRVFETEKSTNDQPYTFIDNDFPELLPLDLPNVLLTTEESRHYGISGLDDREEWASSAAYGFGYLRLGEEKRRFALSMWHQLHCLRTIRMAMEGHHDAGMRGHMQHCLTYLRQMILCNPDLTLEPADMLTRNYEIKRVGATHVCKDWSKVYEEMERNVNATTSRNSERPSTAEVED</sequence>
<gene>
    <name evidence="5" type="ORF">ARMOST_19225</name>
</gene>
<dbReference type="EMBL" id="FUEG01000030">
    <property type="protein sequence ID" value="SJL15721.1"/>
    <property type="molecule type" value="Genomic_DNA"/>
</dbReference>
<organism evidence="5 6">
    <name type="scientific">Armillaria ostoyae</name>
    <name type="common">Armillaria root rot fungus</name>
    <dbReference type="NCBI Taxonomy" id="47428"/>
    <lineage>
        <taxon>Eukaryota</taxon>
        <taxon>Fungi</taxon>
        <taxon>Dikarya</taxon>
        <taxon>Basidiomycota</taxon>
        <taxon>Agaricomycotina</taxon>
        <taxon>Agaricomycetes</taxon>
        <taxon>Agaricomycetidae</taxon>
        <taxon>Agaricales</taxon>
        <taxon>Marasmiineae</taxon>
        <taxon>Physalacriaceae</taxon>
        <taxon>Armillaria</taxon>
    </lineage>
</organism>
<dbReference type="Proteomes" id="UP000219338">
    <property type="component" value="Unassembled WGS sequence"/>
</dbReference>
<keyword evidence="4" id="KW-1133">Transmembrane helix</keyword>
<keyword evidence="4" id="KW-0472">Membrane</keyword>
<dbReference type="Pfam" id="PF11807">
    <property type="entry name" value="UstYa"/>
    <property type="match status" value="1"/>
</dbReference>
<dbReference type="OMA" id="DAGMRGH"/>
<comment type="similarity">
    <text evidence="3">Belongs to the ustYa family.</text>
</comment>
<dbReference type="PANTHER" id="PTHR33365">
    <property type="entry name" value="YALI0B05434P"/>
    <property type="match status" value="1"/>
</dbReference>
<dbReference type="STRING" id="47428.A0A284S3Y4"/>
<dbReference type="AlphaFoldDB" id="A0A284S3Y4"/>
<reference evidence="6" key="1">
    <citation type="journal article" date="2017" name="Nat. Ecol. Evol.">
        <title>Genome expansion and lineage-specific genetic innovations in the forest pathogenic fungi Armillaria.</title>
        <authorList>
            <person name="Sipos G."/>
            <person name="Prasanna A.N."/>
            <person name="Walter M.C."/>
            <person name="O'Connor E."/>
            <person name="Balint B."/>
            <person name="Krizsan K."/>
            <person name="Kiss B."/>
            <person name="Hess J."/>
            <person name="Varga T."/>
            <person name="Slot J."/>
            <person name="Riley R."/>
            <person name="Boka B."/>
            <person name="Rigling D."/>
            <person name="Barry K."/>
            <person name="Lee J."/>
            <person name="Mihaltcheva S."/>
            <person name="LaButti K."/>
            <person name="Lipzen A."/>
            <person name="Waldron R."/>
            <person name="Moloney N.M."/>
            <person name="Sperisen C."/>
            <person name="Kredics L."/>
            <person name="Vagvoelgyi C."/>
            <person name="Patrignani A."/>
            <person name="Fitzpatrick D."/>
            <person name="Nagy I."/>
            <person name="Doyle S."/>
            <person name="Anderson J.B."/>
            <person name="Grigoriev I.V."/>
            <person name="Gueldener U."/>
            <person name="Muensterkoetter M."/>
            <person name="Nagy L.G."/>
        </authorList>
    </citation>
    <scope>NUCLEOTIDE SEQUENCE [LARGE SCALE GENOMIC DNA]</scope>
    <source>
        <strain evidence="6">C18/9</strain>
    </source>
</reference>
<evidence type="ECO:0000256" key="3">
    <source>
        <dbReference type="ARBA" id="ARBA00035112"/>
    </source>
</evidence>
<dbReference type="PANTHER" id="PTHR33365:SF11">
    <property type="entry name" value="TAT PATHWAY SIGNAL SEQUENCE"/>
    <property type="match status" value="1"/>
</dbReference>
<evidence type="ECO:0000256" key="2">
    <source>
        <dbReference type="ARBA" id="ARBA00023002"/>
    </source>
</evidence>
<evidence type="ECO:0000256" key="4">
    <source>
        <dbReference type="SAM" id="Phobius"/>
    </source>
</evidence>
<evidence type="ECO:0000313" key="5">
    <source>
        <dbReference type="EMBL" id="SJL15721.1"/>
    </source>
</evidence>
<proteinExistence type="inferred from homology"/>
<protein>
    <recommendedName>
        <fullName evidence="7">Oxidase ustYa</fullName>
    </recommendedName>
</protein>
<dbReference type="InterPro" id="IPR021765">
    <property type="entry name" value="UstYa-like"/>
</dbReference>
<evidence type="ECO:0000313" key="6">
    <source>
        <dbReference type="Proteomes" id="UP000219338"/>
    </source>
</evidence>
<dbReference type="OrthoDB" id="3687641at2759"/>